<evidence type="ECO:0000313" key="3">
    <source>
        <dbReference type="Proteomes" id="UP000886689"/>
    </source>
</evidence>
<dbReference type="Proteomes" id="UP000886689">
    <property type="component" value="Unassembled WGS sequence"/>
</dbReference>
<evidence type="ECO:0000313" key="2">
    <source>
        <dbReference type="EMBL" id="MBK8523273.1"/>
    </source>
</evidence>
<feature type="chain" id="PRO_5039065178" evidence="1">
    <location>
        <begin position="20"/>
        <end position="73"/>
    </location>
</feature>
<organism evidence="2 3">
    <name type="scientific">Candidatus Proximibacter danicus</name>
    <dbReference type="NCBI Taxonomy" id="2954365"/>
    <lineage>
        <taxon>Bacteria</taxon>
        <taxon>Pseudomonadati</taxon>
        <taxon>Pseudomonadota</taxon>
        <taxon>Betaproteobacteria</taxon>
        <taxon>Candidatus Proximibacter</taxon>
    </lineage>
</organism>
<sequence length="73" mass="7828">MNKLAATLALCLLTAPAFAQKSCDELKSNIAAKIESKGVKNYQLEIVAADDAKDAKTVGTCEHGKKKITYKKS</sequence>
<evidence type="ECO:0000256" key="1">
    <source>
        <dbReference type="SAM" id="SignalP"/>
    </source>
</evidence>
<dbReference type="InterPro" id="IPR010595">
    <property type="entry name" value="DUF1161"/>
</dbReference>
<gene>
    <name evidence="2" type="ORF">IPL58_03580</name>
</gene>
<feature type="signal peptide" evidence="1">
    <location>
        <begin position="1"/>
        <end position="19"/>
    </location>
</feature>
<reference evidence="2" key="1">
    <citation type="submission" date="2020-10" db="EMBL/GenBank/DDBJ databases">
        <title>Connecting structure to function with the recovery of over 1000 high-quality activated sludge metagenome-assembled genomes encoding full-length rRNA genes using long-read sequencing.</title>
        <authorList>
            <person name="Singleton C.M."/>
            <person name="Petriglieri F."/>
            <person name="Kristensen J.M."/>
            <person name="Kirkegaard R.H."/>
            <person name="Michaelsen T.Y."/>
            <person name="Andersen M.H."/>
            <person name="Karst S.M."/>
            <person name="Dueholm M.S."/>
            <person name="Nielsen P.H."/>
            <person name="Albertsen M."/>
        </authorList>
    </citation>
    <scope>NUCLEOTIDE SEQUENCE</scope>
    <source>
        <strain evidence="2">Hirt_18-Q3-R61-65_BATAC.395</strain>
    </source>
</reference>
<dbReference type="EMBL" id="JADJUC010000002">
    <property type="protein sequence ID" value="MBK8523273.1"/>
    <property type="molecule type" value="Genomic_DNA"/>
</dbReference>
<dbReference type="Pfam" id="PF06649">
    <property type="entry name" value="DUF1161"/>
    <property type="match status" value="1"/>
</dbReference>
<keyword evidence="1" id="KW-0732">Signal</keyword>
<accession>A0A9D7PQQ1</accession>
<dbReference type="AlphaFoldDB" id="A0A9D7PQQ1"/>
<protein>
    <submittedName>
        <fullName evidence="2">DUF1161 domain-containing protein</fullName>
    </submittedName>
</protein>
<name>A0A9D7PQQ1_9PROT</name>
<comment type="caution">
    <text evidence="2">The sequence shown here is derived from an EMBL/GenBank/DDBJ whole genome shotgun (WGS) entry which is preliminary data.</text>
</comment>
<proteinExistence type="predicted"/>